<dbReference type="RefSeq" id="WP_054553864.1">
    <property type="nucleotide sequence ID" value="NZ_LJTC01000010.1"/>
</dbReference>
<gene>
    <name evidence="1" type="ORF">AOG27_15230</name>
</gene>
<dbReference type="Proteomes" id="UP000050378">
    <property type="component" value="Unassembled WGS sequence"/>
</dbReference>
<dbReference type="PATRIC" id="fig|570156.3.peg.4137"/>
<dbReference type="EMBL" id="LJTC01000010">
    <property type="protein sequence ID" value="KPM82658.1"/>
    <property type="molecule type" value="Genomic_DNA"/>
</dbReference>
<dbReference type="STRING" id="570156.AOG27_15230"/>
<protein>
    <submittedName>
        <fullName evidence="1">Uncharacterized protein</fullName>
    </submittedName>
</protein>
<evidence type="ECO:0000313" key="2">
    <source>
        <dbReference type="Proteomes" id="UP000050378"/>
    </source>
</evidence>
<evidence type="ECO:0000313" key="1">
    <source>
        <dbReference type="EMBL" id="KPM82658.1"/>
    </source>
</evidence>
<comment type="caution">
    <text evidence="1">The sequence shown here is derived from an EMBL/GenBank/DDBJ whole genome shotgun (WGS) entry which is preliminary data.</text>
</comment>
<sequence>MKTLQSIVSERIDGYYNSLKTIAESGSCITQTESDFLKNDIDYLEAIDFYNDANNLRALLASVKVRDEIYKGICNVN</sequence>
<name>A0A0P7DYI0_9GAMM</name>
<proteinExistence type="predicted"/>
<organism evidence="1 2">
    <name type="scientific">Pseudoalteromonas lipolytica</name>
    <dbReference type="NCBI Taxonomy" id="570156"/>
    <lineage>
        <taxon>Bacteria</taxon>
        <taxon>Pseudomonadati</taxon>
        <taxon>Pseudomonadota</taxon>
        <taxon>Gammaproteobacteria</taxon>
        <taxon>Alteromonadales</taxon>
        <taxon>Pseudoalteromonadaceae</taxon>
        <taxon>Pseudoalteromonas</taxon>
    </lineage>
</organism>
<accession>A0A0P7DYI0</accession>
<reference evidence="1 2" key="1">
    <citation type="submission" date="2015-09" db="EMBL/GenBank/DDBJ databases">
        <title>Draft Genome Sequence of Pseudoalteromonas lipolytica UCD-48B.</title>
        <authorList>
            <person name="Krusor M."/>
            <person name="Coil D.A."/>
            <person name="Lang J.M."/>
            <person name="Eisen J.A."/>
            <person name="Alexiev A."/>
        </authorList>
    </citation>
    <scope>NUCLEOTIDE SEQUENCE [LARGE SCALE GENOMIC DNA]</scope>
    <source>
        <strain evidence="1 2">UCD-48B</strain>
    </source>
</reference>
<dbReference type="AlphaFoldDB" id="A0A0P7DYI0"/>